<feature type="domain" description="Glycosyltransferase subfamily 4-like N-terminal" evidence="2">
    <location>
        <begin position="14"/>
        <end position="197"/>
    </location>
</feature>
<dbReference type="HOGENOM" id="CLU_009583_2_2_2"/>
<evidence type="ECO:0000259" key="2">
    <source>
        <dbReference type="Pfam" id="PF13439"/>
    </source>
</evidence>
<dbReference type="GO" id="GO:0016757">
    <property type="term" value="F:glycosyltransferase activity"/>
    <property type="evidence" value="ECO:0007669"/>
    <property type="project" value="InterPro"/>
</dbReference>
<proteinExistence type="predicted"/>
<evidence type="ECO:0000259" key="1">
    <source>
        <dbReference type="Pfam" id="PF00534"/>
    </source>
</evidence>
<dbReference type="AlphaFoldDB" id="F0LLX1"/>
<dbReference type="InterPro" id="IPR050194">
    <property type="entry name" value="Glycosyltransferase_grp1"/>
</dbReference>
<dbReference type="SUPFAM" id="SSF53756">
    <property type="entry name" value="UDP-Glycosyltransferase/glycogen phosphorylase"/>
    <property type="match status" value="1"/>
</dbReference>
<dbReference type="InterPro" id="IPR028098">
    <property type="entry name" value="Glyco_trans_4-like_N"/>
</dbReference>
<feature type="domain" description="Glycosyl transferase family 1" evidence="1">
    <location>
        <begin position="207"/>
        <end position="369"/>
    </location>
</feature>
<evidence type="ECO:0000313" key="3">
    <source>
        <dbReference type="EMBL" id="ADT85070.1"/>
    </source>
</evidence>
<dbReference type="EMBL" id="CP002372">
    <property type="protein sequence ID" value="ADT85070.1"/>
    <property type="molecule type" value="Genomic_DNA"/>
</dbReference>
<dbReference type="Proteomes" id="UP000007478">
    <property type="component" value="Chromosome"/>
</dbReference>
<organism evidence="3 4">
    <name type="scientific">Thermococcus barophilus (strain DSM 11836 / MP)</name>
    <dbReference type="NCBI Taxonomy" id="391623"/>
    <lineage>
        <taxon>Archaea</taxon>
        <taxon>Methanobacteriati</taxon>
        <taxon>Methanobacteriota</taxon>
        <taxon>Thermococci</taxon>
        <taxon>Thermococcales</taxon>
        <taxon>Thermococcaceae</taxon>
        <taxon>Thermococcus</taxon>
    </lineage>
</organism>
<dbReference type="Pfam" id="PF13439">
    <property type="entry name" value="Glyco_transf_4"/>
    <property type="match status" value="1"/>
</dbReference>
<dbReference type="CDD" id="cd03801">
    <property type="entry name" value="GT4_PimA-like"/>
    <property type="match status" value="1"/>
</dbReference>
<accession>F0LLX1</accession>
<dbReference type="OrthoDB" id="132546at2157"/>
<dbReference type="RefSeq" id="WP_013468366.1">
    <property type="nucleotide sequence ID" value="NC_014804.1"/>
</dbReference>
<dbReference type="Gene3D" id="3.40.50.2000">
    <property type="entry name" value="Glycogen Phosphorylase B"/>
    <property type="match status" value="2"/>
</dbReference>
<dbReference type="PANTHER" id="PTHR45947:SF3">
    <property type="entry name" value="SULFOQUINOVOSYL TRANSFERASE SQD2"/>
    <property type="match status" value="1"/>
</dbReference>
<dbReference type="Pfam" id="PF00534">
    <property type="entry name" value="Glycos_transf_1"/>
    <property type="match status" value="1"/>
</dbReference>
<sequence length="400" mass="45897">MKILQICDHFKPAIDGVANYVYNLSNYLSKRHQITVLTSDVIEFQGIFRARKINIDHEKYNPNVEITRIPAKPPYFPYARGYYMLSYIAGVLKEMVGNVDVVHTHSYMLVHTDFVTFLVKVLSKHKKPLILTVHGYGRRSNRWLNLLSEFYNKSIGKWVLSKIDKIIVLDPRAKRYFIKIGVSPEKIVVIPNGIDYESLQSFKENVEKYKTHKGNVKTILYVGRLQKEKGVKELILAFNELLKKEKFNLNLLIVGDGPQRQELENLVRKLGIEDKVMFTGYLTGKPLLQAYYSADVFILPSKFEGVPTAILEAMATGLPIIATKVGGIPWIVKEERNGYLVDTSQVPSNLINTIIILISNQKQILKISTINKKDSQKYDWKNIAKNVEKTYIKVMFGEKL</sequence>
<gene>
    <name evidence="3" type="ordered locus">TERMP_02096</name>
</gene>
<evidence type="ECO:0000313" key="4">
    <source>
        <dbReference type="Proteomes" id="UP000007478"/>
    </source>
</evidence>
<dbReference type="PANTHER" id="PTHR45947">
    <property type="entry name" value="SULFOQUINOVOSYL TRANSFERASE SQD2"/>
    <property type="match status" value="1"/>
</dbReference>
<dbReference type="GeneID" id="10042411"/>
<dbReference type="InterPro" id="IPR001296">
    <property type="entry name" value="Glyco_trans_1"/>
</dbReference>
<name>F0LLX1_THEBM</name>
<dbReference type="KEGG" id="tba:TERMP_02096"/>
<keyword evidence="4" id="KW-1185">Reference proteome</keyword>
<reference evidence="3 4" key="1">
    <citation type="journal article" date="2011" name="J. Bacteriol.">
        <title>Complete genome sequence of the hyperthermophilic, piezophilic, heterotrophic, and carboxydotrophic archaeon Thermococcus barophilus MP.</title>
        <authorList>
            <person name="Vannier P."/>
            <person name="Marteinsson V.T."/>
            <person name="Fridjonsson O.H."/>
            <person name="Oger P."/>
            <person name="Jebbar M."/>
        </authorList>
    </citation>
    <scope>NUCLEOTIDE SEQUENCE [LARGE SCALE GENOMIC DNA]</scope>
    <source>
        <strain evidence="4">DSM 11836 / MP</strain>
    </source>
</reference>
<dbReference type="PATRIC" id="fig|391623.17.peg.2093"/>
<keyword evidence="3" id="KW-0808">Transferase</keyword>
<protein>
    <submittedName>
        <fullName evidence="3">Glycosyl transferase, group 1</fullName>
    </submittedName>
</protein>
<dbReference type="eggNOG" id="arCOG01403">
    <property type="taxonomic scope" value="Archaea"/>
</dbReference>